<evidence type="ECO:0000313" key="16">
    <source>
        <dbReference type="EMBL" id="QSR28688.1"/>
    </source>
</evidence>
<keyword evidence="17" id="KW-1185">Reference proteome</keyword>
<dbReference type="InterPro" id="IPR003661">
    <property type="entry name" value="HisK_dim/P_dom"/>
</dbReference>
<evidence type="ECO:0000256" key="12">
    <source>
        <dbReference type="ARBA" id="ARBA00023012"/>
    </source>
</evidence>
<feature type="transmembrane region" description="Helical" evidence="14">
    <location>
        <begin position="42"/>
        <end position="74"/>
    </location>
</feature>
<keyword evidence="10" id="KW-0067">ATP-binding</keyword>
<evidence type="ECO:0000256" key="5">
    <source>
        <dbReference type="ARBA" id="ARBA00022553"/>
    </source>
</evidence>
<keyword evidence="5" id="KW-0597">Phosphoprotein</keyword>
<reference evidence="16 17" key="1">
    <citation type="submission" date="2017-06" db="EMBL/GenBank/DDBJ databases">
        <title>Complete Genome Sequence of the Soil Carbazole-Degrading Bacterium Nocardioides aromaticivorans IC177.</title>
        <authorList>
            <person name="Vejarano F."/>
            <person name="Suzuki-Minakuchi C."/>
            <person name="Ohtsubo Y."/>
            <person name="Tsuda M."/>
            <person name="Okada K."/>
            <person name="Nojiri H."/>
        </authorList>
    </citation>
    <scope>NUCLEOTIDE SEQUENCE [LARGE SCALE GENOMIC DNA]</scope>
    <source>
        <strain evidence="16 17">IC177</strain>
    </source>
</reference>
<keyword evidence="7 14" id="KW-0812">Transmembrane</keyword>
<dbReference type="GO" id="GO:0016301">
    <property type="term" value="F:kinase activity"/>
    <property type="evidence" value="ECO:0007669"/>
    <property type="project" value="UniProtKB-KW"/>
</dbReference>
<feature type="domain" description="Histidine kinase" evidence="15">
    <location>
        <begin position="135"/>
        <end position="350"/>
    </location>
</feature>
<evidence type="ECO:0000256" key="11">
    <source>
        <dbReference type="ARBA" id="ARBA00022989"/>
    </source>
</evidence>
<evidence type="ECO:0000256" key="1">
    <source>
        <dbReference type="ARBA" id="ARBA00000085"/>
    </source>
</evidence>
<dbReference type="InterPro" id="IPR003594">
    <property type="entry name" value="HATPase_dom"/>
</dbReference>
<dbReference type="InterPro" id="IPR005467">
    <property type="entry name" value="His_kinase_dom"/>
</dbReference>
<dbReference type="InterPro" id="IPR038318">
    <property type="entry name" value="KdpD_sf"/>
</dbReference>
<gene>
    <name evidence="16" type="ORF">CFH99_24000</name>
</gene>
<dbReference type="Proteomes" id="UP000662818">
    <property type="component" value="Chromosome"/>
</dbReference>
<accession>A0ABX7PST7</accession>
<evidence type="ECO:0000256" key="2">
    <source>
        <dbReference type="ARBA" id="ARBA00004141"/>
    </source>
</evidence>
<evidence type="ECO:0000256" key="13">
    <source>
        <dbReference type="ARBA" id="ARBA00023136"/>
    </source>
</evidence>
<evidence type="ECO:0000256" key="10">
    <source>
        <dbReference type="ARBA" id="ARBA00022840"/>
    </source>
</evidence>
<dbReference type="InterPro" id="IPR036097">
    <property type="entry name" value="HisK_dim/P_sf"/>
</dbReference>
<comment type="subcellular location">
    <subcellularLocation>
        <location evidence="3">Cell membrane</location>
    </subcellularLocation>
    <subcellularLocation>
        <location evidence="2">Membrane</location>
        <topology evidence="2">Multi-pass membrane protein</topology>
    </subcellularLocation>
</comment>
<keyword evidence="12" id="KW-0902">Two-component regulatory system</keyword>
<dbReference type="SUPFAM" id="SSF47384">
    <property type="entry name" value="Homodimeric domain of signal transducing histidine kinase"/>
    <property type="match status" value="1"/>
</dbReference>
<evidence type="ECO:0000256" key="14">
    <source>
        <dbReference type="SAM" id="Phobius"/>
    </source>
</evidence>
<feature type="transmembrane region" description="Helical" evidence="14">
    <location>
        <begin position="12"/>
        <end position="30"/>
    </location>
</feature>
<dbReference type="CDD" id="cd00082">
    <property type="entry name" value="HisKA"/>
    <property type="match status" value="1"/>
</dbReference>
<keyword evidence="9 16" id="KW-0418">Kinase</keyword>
<dbReference type="EMBL" id="CP022295">
    <property type="protein sequence ID" value="QSR28688.1"/>
    <property type="molecule type" value="Genomic_DNA"/>
</dbReference>
<dbReference type="PRINTS" id="PR00344">
    <property type="entry name" value="BCTRLSENSOR"/>
</dbReference>
<feature type="transmembrane region" description="Helical" evidence="14">
    <location>
        <begin position="86"/>
        <end position="106"/>
    </location>
</feature>
<dbReference type="SUPFAM" id="SSF55874">
    <property type="entry name" value="ATPase domain of HSP90 chaperone/DNA topoisomerase II/histidine kinase"/>
    <property type="match status" value="1"/>
</dbReference>
<dbReference type="Gene3D" id="1.20.120.620">
    <property type="entry name" value="Backbone structure of the membrane domain of e. Coli histidine kinase receptor kdpd"/>
    <property type="match status" value="1"/>
</dbReference>
<dbReference type="Pfam" id="PF00512">
    <property type="entry name" value="HisKA"/>
    <property type="match status" value="1"/>
</dbReference>
<evidence type="ECO:0000313" key="17">
    <source>
        <dbReference type="Proteomes" id="UP000662818"/>
    </source>
</evidence>
<dbReference type="EC" id="2.7.13.3" evidence="4"/>
<keyword evidence="13 14" id="KW-0472">Membrane</keyword>
<keyword evidence="6" id="KW-0808">Transferase</keyword>
<dbReference type="Pfam" id="PF13493">
    <property type="entry name" value="DUF4118"/>
    <property type="match status" value="1"/>
</dbReference>
<evidence type="ECO:0000256" key="6">
    <source>
        <dbReference type="ARBA" id="ARBA00022679"/>
    </source>
</evidence>
<dbReference type="Gene3D" id="3.30.565.10">
    <property type="entry name" value="Histidine kinase-like ATPase, C-terminal domain"/>
    <property type="match status" value="1"/>
</dbReference>
<dbReference type="Gene3D" id="1.10.287.130">
    <property type="match status" value="1"/>
</dbReference>
<keyword evidence="8" id="KW-0547">Nucleotide-binding</keyword>
<evidence type="ECO:0000256" key="9">
    <source>
        <dbReference type="ARBA" id="ARBA00022777"/>
    </source>
</evidence>
<evidence type="ECO:0000256" key="4">
    <source>
        <dbReference type="ARBA" id="ARBA00012438"/>
    </source>
</evidence>
<dbReference type="PANTHER" id="PTHR45569:SF1">
    <property type="entry name" value="SENSOR PROTEIN KDPD"/>
    <property type="match status" value="1"/>
</dbReference>
<dbReference type="InterPro" id="IPR004358">
    <property type="entry name" value="Sig_transdc_His_kin-like_C"/>
</dbReference>
<dbReference type="SMART" id="SM00387">
    <property type="entry name" value="HATPase_c"/>
    <property type="match status" value="1"/>
</dbReference>
<proteinExistence type="predicted"/>
<evidence type="ECO:0000259" key="15">
    <source>
        <dbReference type="PROSITE" id="PS50109"/>
    </source>
</evidence>
<organism evidence="16 17">
    <name type="scientific">Nocardioides aromaticivorans</name>
    <dbReference type="NCBI Taxonomy" id="200618"/>
    <lineage>
        <taxon>Bacteria</taxon>
        <taxon>Bacillati</taxon>
        <taxon>Actinomycetota</taxon>
        <taxon>Actinomycetes</taxon>
        <taxon>Propionibacteriales</taxon>
        <taxon>Nocardioidaceae</taxon>
        <taxon>Nocardioides</taxon>
    </lineage>
</organism>
<keyword evidence="11 14" id="KW-1133">Transmembrane helix</keyword>
<protein>
    <recommendedName>
        <fullName evidence="4">histidine kinase</fullName>
        <ecNumber evidence="4">2.7.13.3</ecNumber>
    </recommendedName>
</protein>
<dbReference type="InterPro" id="IPR052023">
    <property type="entry name" value="Histidine_kinase_KdpD"/>
</dbReference>
<comment type="catalytic activity">
    <reaction evidence="1">
        <text>ATP + protein L-histidine = ADP + protein N-phospho-L-histidine.</text>
        <dbReference type="EC" id="2.7.13.3"/>
    </reaction>
</comment>
<evidence type="ECO:0000256" key="7">
    <source>
        <dbReference type="ARBA" id="ARBA00022692"/>
    </source>
</evidence>
<dbReference type="Pfam" id="PF02518">
    <property type="entry name" value="HATPase_c"/>
    <property type="match status" value="1"/>
</dbReference>
<evidence type="ECO:0000256" key="3">
    <source>
        <dbReference type="ARBA" id="ARBA00004236"/>
    </source>
</evidence>
<dbReference type="CDD" id="cd00075">
    <property type="entry name" value="HATPase"/>
    <property type="match status" value="1"/>
</dbReference>
<dbReference type="InterPro" id="IPR036890">
    <property type="entry name" value="HATPase_C_sf"/>
</dbReference>
<sequence length="356" mass="36384">MSDMSRQRRVGGLVVAVLAPLLLVPVLVPLREQVNLASDVALFLVVVVASALVGGPGPAVVAAVLGATLLNFWFTPPFHTFAIDDANNVVALIAFVVVAVMVGWVVDLAARRAEAAAAAAGIEAADRVRAALLTAVGHDLRTPLAAAKASVSGLRSTDVSVSPQDHDELLATADDALDRLAALVGNLLDMSRLQAGAMPVRLRPVALGDVLASALDDLGVAPRGVVVDVPDDLPAVVTDPGLLERVLVNLVANAQRFSPAGRPPLVRAAVARDGSTVVVEVVDRGPGIAAEDAERVFQPFQRLGDTDNSTGIGLGLAVARGLTDAVDGDLVPGRTAGGGLTMTLSLPAEPRTGESS</sequence>
<dbReference type="PANTHER" id="PTHR45569">
    <property type="entry name" value="SENSOR PROTEIN KDPD"/>
    <property type="match status" value="1"/>
</dbReference>
<dbReference type="PROSITE" id="PS50109">
    <property type="entry name" value="HIS_KIN"/>
    <property type="match status" value="1"/>
</dbReference>
<name>A0ABX7PST7_9ACTN</name>
<dbReference type="InterPro" id="IPR025201">
    <property type="entry name" value="KdpD_TM"/>
</dbReference>
<evidence type="ECO:0000256" key="8">
    <source>
        <dbReference type="ARBA" id="ARBA00022741"/>
    </source>
</evidence>
<dbReference type="SMART" id="SM00388">
    <property type="entry name" value="HisKA"/>
    <property type="match status" value="1"/>
</dbReference>